<reference evidence="3" key="1">
    <citation type="submission" date="2025-08" db="UniProtKB">
        <authorList>
            <consortium name="RefSeq"/>
        </authorList>
    </citation>
    <scope>IDENTIFICATION</scope>
    <source>
        <tissue evidence="3">Whole body</tissue>
    </source>
</reference>
<sequence length="102" mass="11674">MAERKAITPRRKRLNDPSGSRPSERSNVPKEPARPPRTRTQQTVYVTPINNSDFGNGMQRSVFVEAQQKPTEKAPMTTLDENVNRVPRQQHKTTENMGELLF</sequence>
<feature type="region of interest" description="Disordered" evidence="1">
    <location>
        <begin position="1"/>
        <end position="41"/>
    </location>
</feature>
<keyword evidence="2" id="KW-1185">Reference proteome</keyword>
<dbReference type="Proteomes" id="UP000504618">
    <property type="component" value="Unplaced"/>
</dbReference>
<organism evidence="2 3">
    <name type="scientific">Temnothorax curvispinosus</name>
    <dbReference type="NCBI Taxonomy" id="300111"/>
    <lineage>
        <taxon>Eukaryota</taxon>
        <taxon>Metazoa</taxon>
        <taxon>Ecdysozoa</taxon>
        <taxon>Arthropoda</taxon>
        <taxon>Hexapoda</taxon>
        <taxon>Insecta</taxon>
        <taxon>Pterygota</taxon>
        <taxon>Neoptera</taxon>
        <taxon>Endopterygota</taxon>
        <taxon>Hymenoptera</taxon>
        <taxon>Apocrita</taxon>
        <taxon>Aculeata</taxon>
        <taxon>Formicoidea</taxon>
        <taxon>Formicidae</taxon>
        <taxon>Myrmicinae</taxon>
        <taxon>Temnothorax</taxon>
    </lineage>
</organism>
<dbReference type="AlphaFoldDB" id="A0A6J1R1V3"/>
<evidence type="ECO:0000313" key="3">
    <source>
        <dbReference type="RefSeq" id="XP_024888617.1"/>
    </source>
</evidence>
<evidence type="ECO:0000256" key="1">
    <source>
        <dbReference type="SAM" id="MobiDB-lite"/>
    </source>
</evidence>
<proteinExistence type="predicted"/>
<dbReference type="GeneID" id="112465339"/>
<protein>
    <submittedName>
        <fullName evidence="3">Uncharacterized protein LOC112465339</fullName>
    </submittedName>
</protein>
<accession>A0A6J1R1V3</accession>
<evidence type="ECO:0000313" key="2">
    <source>
        <dbReference type="Proteomes" id="UP000504618"/>
    </source>
</evidence>
<feature type="compositionally biased region" description="Basic and acidic residues" evidence="1">
    <location>
        <begin position="22"/>
        <end position="34"/>
    </location>
</feature>
<dbReference type="RefSeq" id="XP_024888617.1">
    <property type="nucleotide sequence ID" value="XM_025032849.1"/>
</dbReference>
<name>A0A6J1R1V3_9HYME</name>
<gene>
    <name evidence="3" type="primary">LOC112465339</name>
</gene>